<evidence type="ECO:0000313" key="16">
    <source>
        <dbReference type="EMBL" id="TCB99850.1"/>
    </source>
</evidence>
<dbReference type="HAMAP" id="MF_00969">
    <property type="entry name" value="TRCF"/>
    <property type="match status" value="1"/>
</dbReference>
<name>A0A4R0GQJ8_9ACTN</name>
<evidence type="ECO:0000256" key="5">
    <source>
        <dbReference type="ARBA" id="ARBA00022801"/>
    </source>
</evidence>
<keyword evidence="6" id="KW-0347">Helicase</keyword>
<dbReference type="EMBL" id="SJJR01000002">
    <property type="protein sequence ID" value="TCB99850.1"/>
    <property type="molecule type" value="Genomic_DNA"/>
</dbReference>
<dbReference type="SUPFAM" id="SSF141259">
    <property type="entry name" value="CarD-like"/>
    <property type="match status" value="1"/>
</dbReference>
<dbReference type="CDD" id="cd17991">
    <property type="entry name" value="DEXHc_TRCF"/>
    <property type="match status" value="1"/>
</dbReference>
<keyword evidence="7 13" id="KW-0067">ATP-binding</keyword>
<dbReference type="InterPro" id="IPR005118">
    <property type="entry name" value="TRCF_C"/>
</dbReference>
<dbReference type="InterPro" id="IPR037235">
    <property type="entry name" value="TRCF-like_C_D7"/>
</dbReference>
<proteinExistence type="inferred from homology"/>
<evidence type="ECO:0000256" key="8">
    <source>
        <dbReference type="ARBA" id="ARBA00023125"/>
    </source>
</evidence>
<dbReference type="PANTHER" id="PTHR47964">
    <property type="entry name" value="ATP-DEPENDENT DNA HELICASE HOMOLOG RECG, CHLOROPLASTIC"/>
    <property type="match status" value="1"/>
</dbReference>
<dbReference type="SUPFAM" id="SSF143517">
    <property type="entry name" value="TRCF domain-like"/>
    <property type="match status" value="1"/>
</dbReference>
<dbReference type="GO" id="GO:0016787">
    <property type="term" value="F:hydrolase activity"/>
    <property type="evidence" value="ECO:0007669"/>
    <property type="project" value="UniProtKB-KW"/>
</dbReference>
<reference evidence="16 17" key="1">
    <citation type="submission" date="2019-02" db="EMBL/GenBank/DDBJ databases">
        <title>Jishengella sp. nov., isolated from a root of Zingiber montanum.</title>
        <authorList>
            <person name="Kuncharoen N."/>
            <person name="Kudo T."/>
            <person name="Masahiro Y."/>
            <person name="Ohkuma M."/>
            <person name="Tanasupawat S."/>
        </authorList>
    </citation>
    <scope>NUCLEOTIDE SEQUENCE [LARGE SCALE GENOMIC DNA]</scope>
    <source>
        <strain evidence="16 17">PLAI 1-1</strain>
    </source>
</reference>
<dbReference type="InterPro" id="IPR004576">
    <property type="entry name" value="Mfd"/>
</dbReference>
<comment type="similarity">
    <text evidence="11 13">In the C-terminal section; belongs to the helicase family. RecG subfamily.</text>
</comment>
<dbReference type="InterPro" id="IPR001650">
    <property type="entry name" value="Helicase_C-like"/>
</dbReference>
<evidence type="ECO:0000259" key="14">
    <source>
        <dbReference type="PROSITE" id="PS51192"/>
    </source>
</evidence>
<dbReference type="Pfam" id="PF00270">
    <property type="entry name" value="DEAD"/>
    <property type="match status" value="1"/>
</dbReference>
<dbReference type="PANTHER" id="PTHR47964:SF1">
    <property type="entry name" value="ATP-DEPENDENT DNA HELICASE HOMOLOG RECG, CHLOROPLASTIC"/>
    <property type="match status" value="1"/>
</dbReference>
<keyword evidence="3 13" id="KW-0547">Nucleotide-binding</keyword>
<dbReference type="GO" id="GO:0005524">
    <property type="term" value="F:ATP binding"/>
    <property type="evidence" value="ECO:0007669"/>
    <property type="project" value="UniProtKB-UniRule"/>
</dbReference>
<evidence type="ECO:0000256" key="4">
    <source>
        <dbReference type="ARBA" id="ARBA00022763"/>
    </source>
</evidence>
<dbReference type="Proteomes" id="UP000292274">
    <property type="component" value="Unassembled WGS sequence"/>
</dbReference>
<dbReference type="Gene3D" id="3.30.2060.10">
    <property type="entry name" value="Penicillin-binding protein 1b domain"/>
    <property type="match status" value="1"/>
</dbReference>
<keyword evidence="2 13" id="KW-0963">Cytoplasm</keyword>
<dbReference type="GO" id="GO:0003684">
    <property type="term" value="F:damaged DNA binding"/>
    <property type="evidence" value="ECO:0007669"/>
    <property type="project" value="InterPro"/>
</dbReference>
<evidence type="ECO:0000256" key="6">
    <source>
        <dbReference type="ARBA" id="ARBA00022806"/>
    </source>
</evidence>
<sequence>MTALTGLFAAALADPGLARVRDLARSGAAQVDGLDLTAPPALRPFAVAAVAADPTPGGDAASPGAGTSGGGAGRLVLAVTATSREAEDLVAALGSLLPAEQVAIFPSWETLPHERLSPRSDTVGRRLAVLRRLAHPDSADAHGRTGPLRVVVAPVRSMLQPQLKGLGDLEPVRLAAGQEADLEQVARRLTDMAYARVDLVTKRGEFAVRGGILDIFPPTDEHPSRVEFWGDEVEEIRTFAVADQRTIEQVAQLWAPPCRELLLTPAVRERAAALAEQHPELAEILDKLAGGVPVEGMESLAPALIGGEAMELLLDCMPAGTHVLLCDPERIRTRAHDLVRTSEEFLAASWAAAAVGGQAPIDLGAAAFRTLADVRATAANLRQPWWTLSPFGLVDAGTATARQPWEDEPAAVDVTPDDAIAVSLTAQPAPLYHGETARVVDDLKRWAGEGWSIALVFEGHGPAQRAVEVLRDGGLGARLTEQVPAAPAPGELLVTCGSLTGGFVDEAARFVLLTGNDVTGGRGSSTRDMRKMPSRRRNTIDPLELRAGDHVVHEQHGIGRYVELVQRTVNGASREYLVIEYAASKRGQPGDRLFVPTDQLDQLSRYVGGEQPTLHKMGGSDWQKSKARARKAVKEIAAQLIQLYAARKASKGHNFGPDTPWQRELEDAFPWQETPDQLAAIEEVKRDMEQSVPMDRLICGDVGYGKTEIAVRAAFKAVQDGKQVAVLVPTTLLVQQHYNTFAERMSQFPITIRQLSRFQTPKEAEQTLEMVANGTADIVIGTHRLLAAATRFKSLGLVIVDEEQRFGVEHKEHLKSMRAAVDVLSMSATPIPRTLEMAITGIREMSTIATPPEERHPVLTAVGAQDDRQVAAAIHRELLRDGQVFYLHNRVESIDRAARKLRELVPEARVAVAHGQMGEDALEKVMVGFWEKEFDVLVCTTIVESGIDIPNANTLIVERADLLGLAQLHQIRGRVGRGRERAYAYFLYPSDKPLTEHAHERLATIAQHTELGAGMYVAMKDLEIRGAGNLLGGEQSGHIEGVGFDLYVRMVGEAVSAFKGERPEEETDVKIDLPVDAHLPHDYVGVERLRLEMYRKLAEARDEERLREVAAEMTDRYGEPPAPVQNLIAVAKFRLLARRYGLTDVSVQGKHLRFSPLPLPDSKQLRLKRYHPDSVYKTALDQVSVPRPTTRRIGGEPLRDQALLDWCAQLLADVLGAPTAPQPSPAP</sequence>
<dbReference type="InterPro" id="IPR027417">
    <property type="entry name" value="P-loop_NTPase"/>
</dbReference>
<dbReference type="InterPro" id="IPR003711">
    <property type="entry name" value="CarD-like/TRCF_RID"/>
</dbReference>
<dbReference type="Gene3D" id="2.40.10.170">
    <property type="match status" value="1"/>
</dbReference>
<dbReference type="InterPro" id="IPR014001">
    <property type="entry name" value="Helicase_ATP-bd"/>
</dbReference>
<evidence type="ECO:0000256" key="12">
    <source>
        <dbReference type="ARBA" id="ARBA00070128"/>
    </source>
</evidence>
<gene>
    <name evidence="13 16" type="primary">mfd</name>
    <name evidence="16" type="ORF">E0H26_04715</name>
</gene>
<dbReference type="InterPro" id="IPR036101">
    <property type="entry name" value="CarD-like/TRCF_RID_sf"/>
</dbReference>
<dbReference type="Gene3D" id="3.90.1150.50">
    <property type="entry name" value="Transcription-repair-coupling factor, D7 domain"/>
    <property type="match status" value="1"/>
</dbReference>
<keyword evidence="8 13" id="KW-0238">DNA-binding</keyword>
<evidence type="ECO:0000313" key="17">
    <source>
        <dbReference type="Proteomes" id="UP000292274"/>
    </source>
</evidence>
<comment type="subcellular location">
    <subcellularLocation>
        <location evidence="1 13">Cytoplasm</location>
    </subcellularLocation>
</comment>
<dbReference type="SUPFAM" id="SSF52540">
    <property type="entry name" value="P-loop containing nucleoside triphosphate hydrolases"/>
    <property type="match status" value="4"/>
</dbReference>
<protein>
    <recommendedName>
        <fullName evidence="12 13">Transcription-repair-coupling factor</fullName>
        <shortName evidence="13">TRCF</shortName>
        <ecNumber evidence="13">3.6.4.-</ecNumber>
    </recommendedName>
</protein>
<dbReference type="AlphaFoldDB" id="A0A4R0GQJ8"/>
<dbReference type="GO" id="GO:0005737">
    <property type="term" value="C:cytoplasm"/>
    <property type="evidence" value="ECO:0007669"/>
    <property type="project" value="UniProtKB-SubCell"/>
</dbReference>
<dbReference type="Gene3D" id="3.40.50.300">
    <property type="entry name" value="P-loop containing nucleotide triphosphate hydrolases"/>
    <property type="match status" value="2"/>
</dbReference>
<evidence type="ECO:0000256" key="10">
    <source>
        <dbReference type="ARBA" id="ARBA00061104"/>
    </source>
</evidence>
<evidence type="ECO:0000256" key="13">
    <source>
        <dbReference type="HAMAP-Rule" id="MF_00969"/>
    </source>
</evidence>
<evidence type="ECO:0000256" key="7">
    <source>
        <dbReference type="ARBA" id="ARBA00022840"/>
    </source>
</evidence>
<dbReference type="InterPro" id="IPR011545">
    <property type="entry name" value="DEAD/DEAH_box_helicase_dom"/>
</dbReference>
<dbReference type="Pfam" id="PF03461">
    <property type="entry name" value="TRCF"/>
    <property type="match status" value="1"/>
</dbReference>
<dbReference type="Pfam" id="PF02559">
    <property type="entry name" value="CarD_TRCF_RID"/>
    <property type="match status" value="1"/>
</dbReference>
<dbReference type="Pfam" id="PF17757">
    <property type="entry name" value="UvrB_inter"/>
    <property type="match status" value="1"/>
</dbReference>
<evidence type="ECO:0000256" key="1">
    <source>
        <dbReference type="ARBA" id="ARBA00004496"/>
    </source>
</evidence>
<comment type="caution">
    <text evidence="16">The sequence shown here is derived from an EMBL/GenBank/DDBJ whole genome shotgun (WGS) entry which is preliminary data.</text>
</comment>
<dbReference type="SMART" id="SM00982">
    <property type="entry name" value="TRCF"/>
    <property type="match status" value="1"/>
</dbReference>
<dbReference type="SMART" id="SM01058">
    <property type="entry name" value="CarD_TRCF"/>
    <property type="match status" value="1"/>
</dbReference>
<dbReference type="SMART" id="SM00490">
    <property type="entry name" value="HELICc"/>
    <property type="match status" value="1"/>
</dbReference>
<evidence type="ECO:0000256" key="9">
    <source>
        <dbReference type="ARBA" id="ARBA00023204"/>
    </source>
</evidence>
<dbReference type="OrthoDB" id="9804325at2"/>
<organism evidence="16 17">
    <name type="scientific">Micromonospora zingiberis</name>
    <dbReference type="NCBI Taxonomy" id="2053011"/>
    <lineage>
        <taxon>Bacteria</taxon>
        <taxon>Bacillati</taxon>
        <taxon>Actinomycetota</taxon>
        <taxon>Actinomycetes</taxon>
        <taxon>Micromonosporales</taxon>
        <taxon>Micromonosporaceae</taxon>
        <taxon>Micromonospora</taxon>
    </lineage>
</organism>
<dbReference type="NCBIfam" id="TIGR00580">
    <property type="entry name" value="mfd"/>
    <property type="match status" value="1"/>
</dbReference>
<dbReference type="Pfam" id="PF00271">
    <property type="entry name" value="Helicase_C"/>
    <property type="match status" value="1"/>
</dbReference>
<dbReference type="GO" id="GO:0006355">
    <property type="term" value="P:regulation of DNA-templated transcription"/>
    <property type="evidence" value="ECO:0007669"/>
    <property type="project" value="UniProtKB-UniRule"/>
</dbReference>
<dbReference type="PROSITE" id="PS51194">
    <property type="entry name" value="HELICASE_CTER"/>
    <property type="match status" value="1"/>
</dbReference>
<feature type="domain" description="Helicase ATP-binding" evidence="14">
    <location>
        <begin position="687"/>
        <end position="848"/>
    </location>
</feature>
<dbReference type="InterPro" id="IPR041471">
    <property type="entry name" value="UvrB_inter"/>
</dbReference>
<accession>A0A4R0GQJ8</accession>
<dbReference type="FunFam" id="3.40.50.300:FF:000546">
    <property type="entry name" value="Transcription-repair-coupling factor"/>
    <property type="match status" value="1"/>
</dbReference>
<comment type="function">
    <text evidence="13">Couples transcription and DNA repair by recognizing RNA polymerase (RNAP) stalled at DNA lesions. Mediates ATP-dependent release of RNAP and its truncated transcript from the DNA, and recruitment of nucleotide excision repair machinery to the damaged site.</text>
</comment>
<dbReference type="RefSeq" id="WP_131301178.1">
    <property type="nucleotide sequence ID" value="NZ_SJJR01000002.1"/>
</dbReference>
<dbReference type="PROSITE" id="PS51192">
    <property type="entry name" value="HELICASE_ATP_BIND_1"/>
    <property type="match status" value="1"/>
</dbReference>
<evidence type="ECO:0000259" key="15">
    <source>
        <dbReference type="PROSITE" id="PS51194"/>
    </source>
</evidence>
<dbReference type="InterPro" id="IPR047112">
    <property type="entry name" value="RecG/Mfd"/>
</dbReference>
<feature type="domain" description="Helicase C-terminal" evidence="15">
    <location>
        <begin position="866"/>
        <end position="1023"/>
    </location>
</feature>
<keyword evidence="17" id="KW-1185">Reference proteome</keyword>
<dbReference type="GO" id="GO:0003678">
    <property type="term" value="F:DNA helicase activity"/>
    <property type="evidence" value="ECO:0007669"/>
    <property type="project" value="TreeGrafter"/>
</dbReference>
<comment type="similarity">
    <text evidence="10 13">In the N-terminal section; belongs to the UvrB family.</text>
</comment>
<evidence type="ECO:0000256" key="3">
    <source>
        <dbReference type="ARBA" id="ARBA00022741"/>
    </source>
</evidence>
<keyword evidence="4 13" id="KW-0227">DNA damage</keyword>
<dbReference type="FunFam" id="3.40.50.300:FF:000300">
    <property type="entry name" value="Transcription-repair-coupling factor"/>
    <property type="match status" value="1"/>
</dbReference>
<dbReference type="Gene3D" id="3.40.50.11180">
    <property type="match status" value="1"/>
</dbReference>
<keyword evidence="5 13" id="KW-0378">Hydrolase</keyword>
<dbReference type="SMART" id="SM00487">
    <property type="entry name" value="DEXDc"/>
    <property type="match status" value="1"/>
</dbReference>
<dbReference type="GO" id="GO:0000716">
    <property type="term" value="P:transcription-coupled nucleotide-excision repair, DNA damage recognition"/>
    <property type="evidence" value="ECO:0007669"/>
    <property type="project" value="UniProtKB-UniRule"/>
</dbReference>
<evidence type="ECO:0000256" key="2">
    <source>
        <dbReference type="ARBA" id="ARBA00022490"/>
    </source>
</evidence>
<dbReference type="EC" id="3.6.4.-" evidence="13"/>
<keyword evidence="9 13" id="KW-0234">DNA repair</keyword>
<evidence type="ECO:0000256" key="11">
    <source>
        <dbReference type="ARBA" id="ARBA00061399"/>
    </source>
</evidence>